<proteinExistence type="predicted"/>
<reference evidence="3" key="1">
    <citation type="journal article" date="2019" name="Int. J. Syst. Evol. Microbiol.">
        <title>The Global Catalogue of Microorganisms (GCM) 10K type strain sequencing project: providing services to taxonomists for standard genome sequencing and annotation.</title>
        <authorList>
            <consortium name="The Broad Institute Genomics Platform"/>
            <consortium name="The Broad Institute Genome Sequencing Center for Infectious Disease"/>
            <person name="Wu L."/>
            <person name="Ma J."/>
        </authorList>
    </citation>
    <scope>NUCLEOTIDE SEQUENCE [LARGE SCALE GENOMIC DNA]</scope>
    <source>
        <strain evidence="3">TBRC 4489</strain>
    </source>
</reference>
<evidence type="ECO:0000313" key="3">
    <source>
        <dbReference type="Proteomes" id="UP001595850"/>
    </source>
</evidence>
<dbReference type="Proteomes" id="UP001595850">
    <property type="component" value="Unassembled WGS sequence"/>
</dbReference>
<dbReference type="EMBL" id="JBHSBM010000040">
    <property type="protein sequence ID" value="MFC4061990.1"/>
    <property type="molecule type" value="Genomic_DNA"/>
</dbReference>
<feature type="region of interest" description="Disordered" evidence="1">
    <location>
        <begin position="104"/>
        <end position="156"/>
    </location>
</feature>
<gene>
    <name evidence="2" type="ORF">ACFOWE_27120</name>
</gene>
<comment type="caution">
    <text evidence="2">The sequence shown here is derived from an EMBL/GenBank/DDBJ whole genome shotgun (WGS) entry which is preliminary data.</text>
</comment>
<organism evidence="2 3">
    <name type="scientific">Planomonospora corallina</name>
    <dbReference type="NCBI Taxonomy" id="1806052"/>
    <lineage>
        <taxon>Bacteria</taxon>
        <taxon>Bacillati</taxon>
        <taxon>Actinomycetota</taxon>
        <taxon>Actinomycetes</taxon>
        <taxon>Streptosporangiales</taxon>
        <taxon>Streptosporangiaceae</taxon>
        <taxon>Planomonospora</taxon>
    </lineage>
</organism>
<sequence length="277" mass="29259">MRIQRTETPKTGVQQACAPEAGIRNAAFQKPALRKAALQKLPGRNTAVRTAIGRNTALRRAALLAAACLCAATLTACGNAAGSELASAARPAATVTVTATATVTARPSPADNDGDGVVSTYDDDDDDPAVGLPSPSPSPSPESEPETSSPTAAPFRSGDYETLIAREFKKLIKNPDDYVGRKYLLYGNVVQFDSSTGTDAFHANLHHAKKSGDQSYEMDDRAHIVGTEEMLEDIVTDDMVQLWLTCTGSLTYETSIGGSNTVPTFSVEKVKVYGSSD</sequence>
<evidence type="ECO:0000313" key="2">
    <source>
        <dbReference type="EMBL" id="MFC4061990.1"/>
    </source>
</evidence>
<protein>
    <recommendedName>
        <fullName evidence="4">Lipoprotein</fullName>
    </recommendedName>
</protein>
<evidence type="ECO:0000256" key="1">
    <source>
        <dbReference type="SAM" id="MobiDB-lite"/>
    </source>
</evidence>
<keyword evidence="3" id="KW-1185">Reference proteome</keyword>
<evidence type="ECO:0008006" key="4">
    <source>
        <dbReference type="Google" id="ProtNLM"/>
    </source>
</evidence>
<name>A0ABV8IFY2_9ACTN</name>
<accession>A0ABV8IFY2</accession>
<dbReference type="RefSeq" id="WP_377292695.1">
    <property type="nucleotide sequence ID" value="NZ_JBHSBM010000040.1"/>
</dbReference>